<dbReference type="InterPro" id="IPR041881">
    <property type="entry name" value="PqqD_sf"/>
</dbReference>
<evidence type="ECO:0000256" key="2">
    <source>
        <dbReference type="ARBA" id="ARBA00011741"/>
    </source>
</evidence>
<comment type="subunit">
    <text evidence="2">Monomer. Interacts with PqqE.</text>
</comment>
<dbReference type="UniPathway" id="UPA00539"/>
<name>A0A0F6W0F8_9BACT</name>
<organism evidence="4 5">
    <name type="scientific">Sandaracinus amylolyticus</name>
    <dbReference type="NCBI Taxonomy" id="927083"/>
    <lineage>
        <taxon>Bacteria</taxon>
        <taxon>Pseudomonadati</taxon>
        <taxon>Myxococcota</taxon>
        <taxon>Polyangia</taxon>
        <taxon>Polyangiales</taxon>
        <taxon>Sandaracinaceae</taxon>
        <taxon>Sandaracinus</taxon>
    </lineage>
</organism>
<dbReference type="NCBIfam" id="TIGR03859">
    <property type="entry name" value="PQQ_PqqD"/>
    <property type="match status" value="1"/>
</dbReference>
<comment type="pathway">
    <text evidence="1">Cofactor biosynthesis; pyrroloquinoline quinone biosynthesis.</text>
</comment>
<dbReference type="EMBL" id="CP011125">
    <property type="protein sequence ID" value="AKF04255.1"/>
    <property type="molecule type" value="Genomic_DNA"/>
</dbReference>
<evidence type="ECO:0000256" key="3">
    <source>
        <dbReference type="ARBA" id="ARBA00022905"/>
    </source>
</evidence>
<reference evidence="4 5" key="1">
    <citation type="submission" date="2015-03" db="EMBL/GenBank/DDBJ databases">
        <title>Genome assembly of Sandaracinus amylolyticus DSM 53668.</title>
        <authorList>
            <person name="Sharma G."/>
            <person name="Subramanian S."/>
        </authorList>
    </citation>
    <scope>NUCLEOTIDE SEQUENCE [LARGE SCALE GENOMIC DNA]</scope>
    <source>
        <strain evidence="4 5">DSM 53668</strain>
    </source>
</reference>
<gene>
    <name evidence="4" type="ORF">DB32_001404</name>
</gene>
<dbReference type="InterPro" id="IPR008792">
    <property type="entry name" value="PQQD"/>
</dbReference>
<dbReference type="Pfam" id="PF05402">
    <property type="entry name" value="PqqD"/>
    <property type="match status" value="1"/>
</dbReference>
<dbReference type="STRING" id="927083.DB32_001404"/>
<dbReference type="InterPro" id="IPR022479">
    <property type="entry name" value="PqqD_bac"/>
</dbReference>
<dbReference type="OrthoDB" id="5514279at2"/>
<keyword evidence="5" id="KW-1185">Reference proteome</keyword>
<dbReference type="Gene3D" id="1.10.10.1150">
    <property type="entry name" value="Coenzyme PQQ synthesis protein D (PqqD)"/>
    <property type="match status" value="1"/>
</dbReference>
<dbReference type="GO" id="GO:0048038">
    <property type="term" value="F:quinone binding"/>
    <property type="evidence" value="ECO:0007669"/>
    <property type="project" value="InterPro"/>
</dbReference>
<sequence length="89" mass="10040">MRDARPRLARKARLRRDPITDEPLLVAPERGLALNATAARIVALCDGDRTFASIVGELARGHDRERVARDVERFLHELAERGLVSWDGR</sequence>
<dbReference type="KEGG" id="samy:DB32_001404"/>
<proteinExistence type="predicted"/>
<dbReference type="Proteomes" id="UP000034883">
    <property type="component" value="Chromosome"/>
</dbReference>
<accession>A0A0F6W0F8</accession>
<evidence type="ECO:0000313" key="5">
    <source>
        <dbReference type="Proteomes" id="UP000034883"/>
    </source>
</evidence>
<protein>
    <submittedName>
        <fullName evidence="4">Coenzyme PQQ synthesis protein D</fullName>
    </submittedName>
</protein>
<dbReference type="GO" id="GO:0018189">
    <property type="term" value="P:pyrroloquinoline quinone biosynthetic process"/>
    <property type="evidence" value="ECO:0007669"/>
    <property type="project" value="UniProtKB-UniPathway"/>
</dbReference>
<dbReference type="RefSeq" id="WP_053231610.1">
    <property type="nucleotide sequence ID" value="NZ_CP011125.1"/>
</dbReference>
<dbReference type="AlphaFoldDB" id="A0A0F6W0F8"/>
<evidence type="ECO:0000313" key="4">
    <source>
        <dbReference type="EMBL" id="AKF04255.1"/>
    </source>
</evidence>
<keyword evidence="3" id="KW-0884">PQQ biosynthesis</keyword>
<evidence type="ECO:0000256" key="1">
    <source>
        <dbReference type="ARBA" id="ARBA00004886"/>
    </source>
</evidence>